<feature type="non-terminal residue" evidence="2">
    <location>
        <position position="1516"/>
    </location>
</feature>
<feature type="compositionally biased region" description="Basic and acidic residues" evidence="1">
    <location>
        <begin position="700"/>
        <end position="711"/>
    </location>
</feature>
<feature type="region of interest" description="Disordered" evidence="1">
    <location>
        <begin position="636"/>
        <end position="660"/>
    </location>
</feature>
<feature type="compositionally biased region" description="Polar residues" evidence="1">
    <location>
        <begin position="1126"/>
        <end position="1140"/>
    </location>
</feature>
<feature type="compositionally biased region" description="Basic and acidic residues" evidence="1">
    <location>
        <begin position="636"/>
        <end position="649"/>
    </location>
</feature>
<feature type="compositionally biased region" description="Low complexity" evidence="1">
    <location>
        <begin position="1449"/>
        <end position="1465"/>
    </location>
</feature>
<feature type="region of interest" description="Disordered" evidence="1">
    <location>
        <begin position="1257"/>
        <end position="1299"/>
    </location>
</feature>
<feature type="region of interest" description="Disordered" evidence="1">
    <location>
        <begin position="1449"/>
        <end position="1516"/>
    </location>
</feature>
<feature type="region of interest" description="Disordered" evidence="1">
    <location>
        <begin position="197"/>
        <end position="237"/>
    </location>
</feature>
<feature type="compositionally biased region" description="Basic and acidic residues" evidence="1">
    <location>
        <begin position="1075"/>
        <end position="1091"/>
    </location>
</feature>
<feature type="compositionally biased region" description="Polar residues" evidence="1">
    <location>
        <begin position="758"/>
        <end position="767"/>
    </location>
</feature>
<feature type="compositionally biased region" description="Polar residues" evidence="1">
    <location>
        <begin position="981"/>
        <end position="1004"/>
    </location>
</feature>
<dbReference type="VEuPathDB" id="ToxoDB:CSUI_007958"/>
<accession>A0A2C6KP99</accession>
<sequence>MKAPLRSHRRIGGSRLVSFLAVTFGLFDLLVRAHAADRDSVATSASSEWPFLFLPASSPTTLLSSLFHAEKEAQGEGRHLKASGSPADNSSVNSDKGSGESASANLSPQSGPTMTTTTAASPDDKADPPPEAAEPGLPAHHPLYRMPSRIVATDAQAFAFPFWKQPAPKPALPPSPPNVLNAPASISSSPAFMAWFGTPGSRGNQSDSTSPSEELSESLQTTIVGGGGGQGSTDGSMPPGLQREWFGTRQPYNKESFPSFFSWIWKGGSPDNAETSLSSLVSQKDNQSQTALKNAAHENSSFPWGLWRSKDVALPEQLRQRAALLSAFASTWWFGSCSSSSSSSPVDSVVDGVKKASHKTGEAFREASRAISESSPGGFSSEVPAGPALTQGQQLLSPAIAAVKAAAWWFSEREKEIEDAAKDVLSRSSTNGSSSSMSSLLQQHQQTWFFGESENGDNKETIHQTAEVDEDPSMKKQLLSSLQNAAAWFGHQKNTLQNLDVSKASSWFSGLQALRETGAAESYLWSGSEHDDAVASLSPQKENFERSPKTEETSKKHFFPACWFQQWFWGGETTENDDSGKVDRHTKEKKTKKLALFDPAQIFAIPTKTAIWWSQQEARAPEAVTFFWSLRPSSEKESGLSSDDHRNLHEANGPLRRLSESDKASDVVFSDLLASPPPPPAASAAAAAAASWLWSQKASTADREGGEDKGRVISSSSSPSSFSPSPLESTLAWFWEKQKEDAEKEMSTWFGRKDLPGTAQQDTPTKPSSSSSSSSPQSWLFGRAHNAQTNVGDSLKESLADWFGQWTEAAKSNAKDAVTEVQDKALNKLNEKTAGVQKKASKAAKAGFSAWFWGSSDPVKNTVQTGKAVVKSLTEDDKKKKEEEEEGGGSTEKKSHSLAGQLKSLVFGDGKNKDQDAKKEEVSSSETVSPSPTAASAWWQGPFSTQEGKEGVDPSSMASSWFTRGAGGQSTPKGGEGPIGNLSNASASSFTGSWVGTPSKNSPSYGDEKSRSVASKVASWFEREKKEEKPSSPWNFFSGDHHQGAFFGSSQDSSDISKESLGKSLSGWSWGRSSHGHDDLKEEKDSKESHSHSSSWFPTLNYSHKETRAASSSPSSSALPHASEGGKTSQENGVTSTGKYTQEEGKMTDRQGQSHLDGERVRSPQAGSSSPTTKLPQDVVAGDSSQPGGGLMQAWNWNGGYGGYSGGGQSHPVPEEGPTVRRSGSLWGAAGVSSINNGVPMISSSSASASLFDWGSEEEKKKKEEPLSSSSSSLFEKMSHAMTSRIHEEKVSSSETSSGANIPTQLIAKHAAQAAGWLGMSGDETPHPIRAPGLKRGSYWWEWQANSDGTTSVTTTPPYTRHVHLDCDPTPPFRDCVMKCQSKPSNGAMNAVAEEERRRRTGEPAALGSYEYSNLRSCYMTCRQKWIDADLPGCLRQDGTKVEGIPPVEAFRTTTTTPPATTLPRPRAHTSYPQGSPWEIQDEKKNKESSSFWSRMTGRKTSEEKPIETNTPEEQK</sequence>
<evidence type="ECO:0000256" key="1">
    <source>
        <dbReference type="SAM" id="MobiDB-lite"/>
    </source>
</evidence>
<feature type="region of interest" description="Disordered" evidence="1">
    <location>
        <begin position="698"/>
        <end position="727"/>
    </location>
</feature>
<feature type="compositionally biased region" description="Low complexity" evidence="1">
    <location>
        <begin position="1062"/>
        <end position="1073"/>
    </location>
</feature>
<reference evidence="2 3" key="1">
    <citation type="journal article" date="2017" name="Int. J. Parasitol.">
        <title>The genome of the protozoan parasite Cystoisospora suis and a reverse vaccinology approach to identify vaccine candidates.</title>
        <authorList>
            <person name="Palmieri N."/>
            <person name="Shrestha A."/>
            <person name="Ruttkowski B."/>
            <person name="Beck T."/>
            <person name="Vogl C."/>
            <person name="Tomley F."/>
            <person name="Blake D.P."/>
            <person name="Joachim A."/>
        </authorList>
    </citation>
    <scope>NUCLEOTIDE SEQUENCE [LARGE SCALE GENOMIC DNA]</scope>
    <source>
        <strain evidence="2 3">Wien I</strain>
    </source>
</reference>
<comment type="caution">
    <text evidence="2">The sequence shown here is derived from an EMBL/GenBank/DDBJ whole genome shotgun (WGS) entry which is preliminary data.</text>
</comment>
<dbReference type="RefSeq" id="XP_067919932.1">
    <property type="nucleotide sequence ID" value="XM_068068099.1"/>
</dbReference>
<feature type="region of interest" description="Disordered" evidence="1">
    <location>
        <begin position="1206"/>
        <end position="1225"/>
    </location>
</feature>
<name>A0A2C6KP99_9APIC</name>
<feature type="compositionally biased region" description="Low complexity" evidence="1">
    <location>
        <begin position="714"/>
        <end position="726"/>
    </location>
</feature>
<feature type="compositionally biased region" description="Low complexity" evidence="1">
    <location>
        <begin position="205"/>
        <end position="222"/>
    </location>
</feature>
<evidence type="ECO:0000313" key="2">
    <source>
        <dbReference type="EMBL" id="PHJ18223.1"/>
    </source>
</evidence>
<feature type="region of interest" description="Disordered" evidence="1">
    <location>
        <begin position="871"/>
        <end position="1194"/>
    </location>
</feature>
<feature type="compositionally biased region" description="Polar residues" evidence="1">
    <location>
        <begin position="86"/>
        <end position="114"/>
    </location>
</feature>
<protein>
    <submittedName>
        <fullName evidence="2">Transmembrane protein</fullName>
    </submittedName>
</protein>
<keyword evidence="3" id="KW-1185">Reference proteome</keyword>
<gene>
    <name evidence="2" type="ORF">CSUI_007958</name>
</gene>
<dbReference type="GeneID" id="94431310"/>
<feature type="compositionally biased region" description="Basic and acidic residues" evidence="1">
    <location>
        <begin position="1021"/>
        <end position="1030"/>
    </location>
</feature>
<feature type="compositionally biased region" description="Polar residues" evidence="1">
    <location>
        <begin position="1165"/>
        <end position="1175"/>
    </location>
</feature>
<proteinExistence type="predicted"/>
<feature type="compositionally biased region" description="Low complexity" evidence="1">
    <location>
        <begin position="924"/>
        <end position="937"/>
    </location>
</feature>
<keyword evidence="2" id="KW-0472">Membrane</keyword>
<dbReference type="EMBL" id="MIGC01004309">
    <property type="protein sequence ID" value="PHJ18223.1"/>
    <property type="molecule type" value="Genomic_DNA"/>
</dbReference>
<feature type="region of interest" description="Disordered" evidence="1">
    <location>
        <begin position="749"/>
        <end position="779"/>
    </location>
</feature>
<feature type="compositionally biased region" description="Basic and acidic residues" evidence="1">
    <location>
        <begin position="873"/>
        <end position="882"/>
    </location>
</feature>
<feature type="compositionally biased region" description="Basic and acidic residues" evidence="1">
    <location>
        <begin position="1257"/>
        <end position="1266"/>
    </location>
</feature>
<keyword evidence="2" id="KW-0812">Transmembrane</keyword>
<evidence type="ECO:0000313" key="3">
    <source>
        <dbReference type="Proteomes" id="UP000221165"/>
    </source>
</evidence>
<feature type="compositionally biased region" description="Low complexity" evidence="1">
    <location>
        <begin position="1109"/>
        <end position="1123"/>
    </location>
</feature>
<dbReference type="Proteomes" id="UP000221165">
    <property type="component" value="Unassembled WGS sequence"/>
</dbReference>
<feature type="compositionally biased region" description="Low complexity" evidence="1">
    <location>
        <begin position="1267"/>
        <end position="1276"/>
    </location>
</feature>
<organism evidence="2 3">
    <name type="scientific">Cystoisospora suis</name>
    <dbReference type="NCBI Taxonomy" id="483139"/>
    <lineage>
        <taxon>Eukaryota</taxon>
        <taxon>Sar</taxon>
        <taxon>Alveolata</taxon>
        <taxon>Apicomplexa</taxon>
        <taxon>Conoidasida</taxon>
        <taxon>Coccidia</taxon>
        <taxon>Eucoccidiorida</taxon>
        <taxon>Eimeriorina</taxon>
        <taxon>Sarcocystidae</taxon>
        <taxon>Cystoisospora</taxon>
    </lineage>
</organism>
<feature type="compositionally biased region" description="Basic and acidic residues" evidence="1">
    <location>
        <begin position="1500"/>
        <end position="1516"/>
    </location>
</feature>
<dbReference type="OrthoDB" id="332306at2759"/>
<feature type="compositionally biased region" description="Basic and acidic residues" evidence="1">
    <location>
        <begin position="910"/>
        <end position="922"/>
    </location>
</feature>
<feature type="region of interest" description="Disordered" evidence="1">
    <location>
        <begin position="73"/>
        <end position="141"/>
    </location>
</feature>